<dbReference type="RefSeq" id="WP_035248974.1">
    <property type="nucleotide sequence ID" value="NZ_AQQY01000002.1"/>
</dbReference>
<reference evidence="2 3" key="1">
    <citation type="submission" date="2013-04" db="EMBL/GenBank/DDBJ databases">
        <title>Shimia sp. 22II-S11-Z10 Genome Sequencing.</title>
        <authorList>
            <person name="Lai Q."/>
            <person name="Li G."/>
            <person name="Shao Z."/>
        </authorList>
    </citation>
    <scope>NUCLEOTIDE SEQUENCE [LARGE SCALE GENOMIC DNA]</scope>
    <source>
        <strain evidence="3">22II-S11-Z10</strain>
    </source>
</reference>
<dbReference type="EMBL" id="AQQY01000002">
    <property type="protein sequence ID" value="KCV82994.1"/>
    <property type="molecule type" value="Genomic_DNA"/>
</dbReference>
<evidence type="ECO:0000256" key="1">
    <source>
        <dbReference type="SAM" id="MobiDB-lite"/>
    </source>
</evidence>
<protein>
    <submittedName>
        <fullName evidence="2">Uncharacterized protein</fullName>
    </submittedName>
</protein>
<dbReference type="AlphaFoldDB" id="A0A058ZMZ6"/>
<name>A0A058ZMZ6_9RHOB</name>
<gene>
    <name evidence="2" type="ORF">ATO10_05272</name>
</gene>
<feature type="region of interest" description="Disordered" evidence="1">
    <location>
        <begin position="1"/>
        <end position="23"/>
    </location>
</feature>
<organism evidence="2 3">
    <name type="scientific">Actibacterium atlanticum</name>
    <dbReference type="NCBI Taxonomy" id="1461693"/>
    <lineage>
        <taxon>Bacteria</taxon>
        <taxon>Pseudomonadati</taxon>
        <taxon>Pseudomonadota</taxon>
        <taxon>Alphaproteobacteria</taxon>
        <taxon>Rhodobacterales</taxon>
        <taxon>Roseobacteraceae</taxon>
        <taxon>Actibacterium</taxon>
    </lineage>
</organism>
<dbReference type="Proteomes" id="UP000024836">
    <property type="component" value="Unassembled WGS sequence"/>
</dbReference>
<keyword evidence="3" id="KW-1185">Reference proteome</keyword>
<proteinExistence type="predicted"/>
<evidence type="ECO:0000313" key="3">
    <source>
        <dbReference type="Proteomes" id="UP000024836"/>
    </source>
</evidence>
<comment type="caution">
    <text evidence="2">The sequence shown here is derived from an EMBL/GenBank/DDBJ whole genome shotgun (WGS) entry which is preliminary data.</text>
</comment>
<evidence type="ECO:0000313" key="2">
    <source>
        <dbReference type="EMBL" id="KCV82994.1"/>
    </source>
</evidence>
<accession>A0A058ZMZ6</accession>
<sequence>MNKKDNSKTESNVITPLWPNTAATQTDVETDHLSDLRQILRAAELAHFAMHNAQNAAERDSATIRYSRTLESMFKQLSALSRAGGLSAGEFSLR</sequence>